<proteinExistence type="predicted"/>
<dbReference type="EMBL" id="BAABME010002133">
    <property type="protein sequence ID" value="GAA0153197.1"/>
    <property type="molecule type" value="Genomic_DNA"/>
</dbReference>
<dbReference type="InterPro" id="IPR001680">
    <property type="entry name" value="WD40_rpt"/>
</dbReference>
<feature type="zinc finger region" description="C3H1-type" evidence="7">
    <location>
        <begin position="120"/>
        <end position="147"/>
    </location>
</feature>
<dbReference type="InterPro" id="IPR044715">
    <property type="entry name" value="WDR86-like"/>
</dbReference>
<dbReference type="SMART" id="SM00356">
    <property type="entry name" value="ZnF_C3H1"/>
    <property type="match status" value="2"/>
</dbReference>
<accession>A0AAV3PQH9</accession>
<evidence type="ECO:0000313" key="11">
    <source>
        <dbReference type="Proteomes" id="UP001454036"/>
    </source>
</evidence>
<gene>
    <name evidence="10" type="ORF">LIER_11496</name>
</gene>
<dbReference type="PROSITE" id="PS50082">
    <property type="entry name" value="WD_REPEATS_2"/>
    <property type="match status" value="3"/>
</dbReference>
<keyword evidence="2 7" id="KW-0479">Metal-binding</keyword>
<dbReference type="GO" id="GO:0008270">
    <property type="term" value="F:zinc ion binding"/>
    <property type="evidence" value="ECO:0007669"/>
    <property type="project" value="UniProtKB-KW"/>
</dbReference>
<feature type="domain" description="C3H1-type" evidence="9">
    <location>
        <begin position="21"/>
        <end position="47"/>
    </location>
</feature>
<dbReference type="PANTHER" id="PTHR44489">
    <property type="match status" value="1"/>
</dbReference>
<reference evidence="10 11" key="1">
    <citation type="submission" date="2024-01" db="EMBL/GenBank/DDBJ databases">
        <title>The complete chloroplast genome sequence of Lithospermum erythrorhizon: insights into the phylogenetic relationship among Boraginaceae species and the maternal lineages of purple gromwells.</title>
        <authorList>
            <person name="Okada T."/>
            <person name="Watanabe K."/>
        </authorList>
    </citation>
    <scope>NUCLEOTIDE SEQUENCE [LARGE SCALE GENOMIC DNA]</scope>
</reference>
<feature type="region of interest" description="Disordered" evidence="8">
    <location>
        <begin position="46"/>
        <end position="74"/>
    </location>
</feature>
<keyword evidence="5 7" id="KW-0862">Zinc</keyword>
<dbReference type="SMART" id="SM00320">
    <property type="entry name" value="WD40"/>
    <property type="match status" value="6"/>
</dbReference>
<dbReference type="Proteomes" id="UP001454036">
    <property type="component" value="Unassembled WGS sequence"/>
</dbReference>
<dbReference type="PROSITE" id="PS50103">
    <property type="entry name" value="ZF_C3H1"/>
    <property type="match status" value="2"/>
</dbReference>
<keyword evidence="3" id="KW-0677">Repeat</keyword>
<dbReference type="PROSITE" id="PS50294">
    <property type="entry name" value="WD_REPEATS_REGION"/>
    <property type="match status" value="2"/>
</dbReference>
<evidence type="ECO:0000256" key="5">
    <source>
        <dbReference type="ARBA" id="ARBA00022833"/>
    </source>
</evidence>
<dbReference type="PANTHER" id="PTHR44489:SF16">
    <property type="entry name" value="ANAPHASE-PROMOTING COMPLEX SUBUNIT 4 WD40 DOMAIN-CONTAINING PROTEIN"/>
    <property type="match status" value="1"/>
</dbReference>
<dbReference type="AlphaFoldDB" id="A0AAV3PQH9"/>
<keyword evidence="4 7" id="KW-0863">Zinc-finger</keyword>
<evidence type="ECO:0000259" key="9">
    <source>
        <dbReference type="PROSITE" id="PS50103"/>
    </source>
</evidence>
<feature type="repeat" description="WD" evidence="6">
    <location>
        <begin position="158"/>
        <end position="199"/>
    </location>
</feature>
<organism evidence="10 11">
    <name type="scientific">Lithospermum erythrorhizon</name>
    <name type="common">Purple gromwell</name>
    <name type="synonym">Lithospermum officinale var. erythrorhizon</name>
    <dbReference type="NCBI Taxonomy" id="34254"/>
    <lineage>
        <taxon>Eukaryota</taxon>
        <taxon>Viridiplantae</taxon>
        <taxon>Streptophyta</taxon>
        <taxon>Embryophyta</taxon>
        <taxon>Tracheophyta</taxon>
        <taxon>Spermatophyta</taxon>
        <taxon>Magnoliopsida</taxon>
        <taxon>eudicotyledons</taxon>
        <taxon>Gunneridae</taxon>
        <taxon>Pentapetalae</taxon>
        <taxon>asterids</taxon>
        <taxon>lamiids</taxon>
        <taxon>Boraginales</taxon>
        <taxon>Boraginaceae</taxon>
        <taxon>Boraginoideae</taxon>
        <taxon>Lithospermeae</taxon>
        <taxon>Lithospermum</taxon>
    </lineage>
</organism>
<dbReference type="InterPro" id="IPR036855">
    <property type="entry name" value="Znf_CCCH_sf"/>
</dbReference>
<dbReference type="Pfam" id="PF00400">
    <property type="entry name" value="WD40"/>
    <property type="match status" value="3"/>
</dbReference>
<dbReference type="PRINTS" id="PR00320">
    <property type="entry name" value="GPROTEINBRPT"/>
</dbReference>
<sequence>MEIKEPRKVSVFNNVGGGGQYVRKQVCAYWLEGRCNRNPCRFMHRLSPAPQSKDHSGLVPSDNRKPKSTWRNANSCGSMNRTIHTNEGAKKCAQGRSIQDTHQRFSTTRVAATCDRNSQKGQVKMCQYWLSDNCVHGEKCKYLHSYFSGSGFSMLTMLDGHTKAVTGIALPSGSDKLYSGSKDGSVRVWDCHSGQCVGVVKLDTKVCCLISEGQWVFVGLQNAVKVWNLQRQTELHLNGPVGQVCSMVVSNDMLFAGVEGGCIFAWKFSSDQCSPELVGSLKGHDGDVVAVAVGASNRLYSGSKDNTVKVWDLQNMQCLQTLCGHSSDVTSVLCWDNFLLSGSLDNTIKVWAATDSGLLEVVYEHREESGILSLEGIHDAEAKPILLCSCKGNNMKLYELPSLAERGRIFAKRDIQSVQIASGGLFFSGDETGQVFVWKLDEARS</sequence>
<evidence type="ECO:0000256" key="2">
    <source>
        <dbReference type="ARBA" id="ARBA00022723"/>
    </source>
</evidence>
<feature type="repeat" description="WD" evidence="6">
    <location>
        <begin position="322"/>
        <end position="361"/>
    </location>
</feature>
<evidence type="ECO:0000256" key="7">
    <source>
        <dbReference type="PROSITE-ProRule" id="PRU00723"/>
    </source>
</evidence>
<dbReference type="SUPFAM" id="SSF90229">
    <property type="entry name" value="CCCH zinc finger"/>
    <property type="match status" value="1"/>
</dbReference>
<protein>
    <recommendedName>
        <fullName evidence="9">C3H1-type domain-containing protein</fullName>
    </recommendedName>
</protein>
<dbReference type="InterPro" id="IPR036322">
    <property type="entry name" value="WD40_repeat_dom_sf"/>
</dbReference>
<feature type="repeat" description="WD" evidence="6">
    <location>
        <begin position="281"/>
        <end position="321"/>
    </location>
</feature>
<dbReference type="InterPro" id="IPR000571">
    <property type="entry name" value="Znf_CCCH"/>
</dbReference>
<dbReference type="InterPro" id="IPR020472">
    <property type="entry name" value="WD40_PAC1"/>
</dbReference>
<evidence type="ECO:0000256" key="6">
    <source>
        <dbReference type="PROSITE-ProRule" id="PRU00221"/>
    </source>
</evidence>
<comment type="caution">
    <text evidence="10">The sequence shown here is derived from an EMBL/GenBank/DDBJ whole genome shotgun (WGS) entry which is preliminary data.</text>
</comment>
<dbReference type="SUPFAM" id="SSF50978">
    <property type="entry name" value="WD40 repeat-like"/>
    <property type="match status" value="1"/>
</dbReference>
<evidence type="ECO:0000256" key="3">
    <source>
        <dbReference type="ARBA" id="ARBA00022737"/>
    </source>
</evidence>
<keyword evidence="11" id="KW-1185">Reference proteome</keyword>
<evidence type="ECO:0000256" key="4">
    <source>
        <dbReference type="ARBA" id="ARBA00022771"/>
    </source>
</evidence>
<evidence type="ECO:0000256" key="8">
    <source>
        <dbReference type="SAM" id="MobiDB-lite"/>
    </source>
</evidence>
<dbReference type="InterPro" id="IPR019775">
    <property type="entry name" value="WD40_repeat_CS"/>
</dbReference>
<dbReference type="Gene3D" id="3.30.1370.210">
    <property type="match status" value="1"/>
</dbReference>
<dbReference type="InterPro" id="IPR015943">
    <property type="entry name" value="WD40/YVTN_repeat-like_dom_sf"/>
</dbReference>
<feature type="zinc finger region" description="C3H1-type" evidence="7">
    <location>
        <begin position="21"/>
        <end position="47"/>
    </location>
</feature>
<evidence type="ECO:0000256" key="1">
    <source>
        <dbReference type="ARBA" id="ARBA00022574"/>
    </source>
</evidence>
<keyword evidence="1 6" id="KW-0853">WD repeat</keyword>
<dbReference type="PROSITE" id="PS00678">
    <property type="entry name" value="WD_REPEATS_1"/>
    <property type="match status" value="1"/>
</dbReference>
<dbReference type="Gene3D" id="2.130.10.10">
    <property type="entry name" value="YVTN repeat-like/Quinoprotein amine dehydrogenase"/>
    <property type="match status" value="2"/>
</dbReference>
<evidence type="ECO:0000313" key="10">
    <source>
        <dbReference type="EMBL" id="GAA0153197.1"/>
    </source>
</evidence>
<name>A0AAV3PQH9_LITER</name>
<feature type="domain" description="C3H1-type" evidence="9">
    <location>
        <begin position="120"/>
        <end position="147"/>
    </location>
</feature>